<organism evidence="2 3">
    <name type="scientific">Eumeta variegata</name>
    <name type="common">Bagworm moth</name>
    <name type="synonym">Eumeta japonica</name>
    <dbReference type="NCBI Taxonomy" id="151549"/>
    <lineage>
        <taxon>Eukaryota</taxon>
        <taxon>Metazoa</taxon>
        <taxon>Ecdysozoa</taxon>
        <taxon>Arthropoda</taxon>
        <taxon>Hexapoda</taxon>
        <taxon>Insecta</taxon>
        <taxon>Pterygota</taxon>
        <taxon>Neoptera</taxon>
        <taxon>Endopterygota</taxon>
        <taxon>Lepidoptera</taxon>
        <taxon>Glossata</taxon>
        <taxon>Ditrysia</taxon>
        <taxon>Tineoidea</taxon>
        <taxon>Psychidae</taxon>
        <taxon>Oiketicinae</taxon>
        <taxon>Eumeta</taxon>
    </lineage>
</organism>
<proteinExistence type="predicted"/>
<feature type="region of interest" description="Disordered" evidence="1">
    <location>
        <begin position="63"/>
        <end position="95"/>
    </location>
</feature>
<name>A0A4C1SVV9_EUMVA</name>
<evidence type="ECO:0000313" key="2">
    <source>
        <dbReference type="EMBL" id="GBP06086.1"/>
    </source>
</evidence>
<accession>A0A4C1SVV9</accession>
<dbReference type="Proteomes" id="UP000299102">
    <property type="component" value="Unassembled WGS sequence"/>
</dbReference>
<feature type="compositionally biased region" description="Basic and acidic residues" evidence="1">
    <location>
        <begin position="86"/>
        <end position="95"/>
    </location>
</feature>
<dbReference type="AlphaFoldDB" id="A0A4C1SVV9"/>
<dbReference type="EMBL" id="BGZK01000020">
    <property type="protein sequence ID" value="GBP06086.1"/>
    <property type="molecule type" value="Genomic_DNA"/>
</dbReference>
<keyword evidence="3" id="KW-1185">Reference proteome</keyword>
<gene>
    <name evidence="2" type="ORF">EVAR_3307_1</name>
</gene>
<sequence length="95" mass="10242">MTENAMRYDCRYINDQSTGELSVRFRLQTINTAYGWRVTSGGGAGSAPFVAFQCRQIRGAPGLKGGRLEGGQAVDPPADPDGNHGVLDKTRELRG</sequence>
<protein>
    <submittedName>
        <fullName evidence="2">Uncharacterized protein</fullName>
    </submittedName>
</protein>
<comment type="caution">
    <text evidence="2">The sequence shown here is derived from an EMBL/GenBank/DDBJ whole genome shotgun (WGS) entry which is preliminary data.</text>
</comment>
<evidence type="ECO:0000313" key="3">
    <source>
        <dbReference type="Proteomes" id="UP000299102"/>
    </source>
</evidence>
<evidence type="ECO:0000256" key="1">
    <source>
        <dbReference type="SAM" id="MobiDB-lite"/>
    </source>
</evidence>
<reference evidence="2 3" key="1">
    <citation type="journal article" date="2019" name="Commun. Biol.">
        <title>The bagworm genome reveals a unique fibroin gene that provides high tensile strength.</title>
        <authorList>
            <person name="Kono N."/>
            <person name="Nakamura H."/>
            <person name="Ohtoshi R."/>
            <person name="Tomita M."/>
            <person name="Numata K."/>
            <person name="Arakawa K."/>
        </authorList>
    </citation>
    <scope>NUCLEOTIDE SEQUENCE [LARGE SCALE GENOMIC DNA]</scope>
</reference>